<evidence type="ECO:0000256" key="6">
    <source>
        <dbReference type="SAM" id="MobiDB-lite"/>
    </source>
</evidence>
<dbReference type="PANTHER" id="PTHR21013:SF10">
    <property type="entry name" value="ATP SYNTHASE MITOCHONDRIAL F1 COMPLEX ASSEMBLY FACTOR 2"/>
    <property type="match status" value="1"/>
</dbReference>
<feature type="compositionally biased region" description="Polar residues" evidence="6">
    <location>
        <begin position="1"/>
        <end position="16"/>
    </location>
</feature>
<reference evidence="8" key="1">
    <citation type="submission" date="2016-02" db="EMBL/GenBank/DDBJ databases">
        <title>Comparative genomics of biotechnologically important yeasts.</title>
        <authorList>
            <consortium name="DOE Joint Genome Institute"/>
            <person name="Riley R."/>
            <person name="Haridas S."/>
            <person name="Wolfe K.H."/>
            <person name="Lopes M.R."/>
            <person name="Hittinger C.T."/>
            <person name="Goker M."/>
            <person name="Salamov A."/>
            <person name="Wisecaver J."/>
            <person name="Long T.M."/>
            <person name="Aerts A.L."/>
            <person name="Barry K."/>
            <person name="Choi C."/>
            <person name="Clum A."/>
            <person name="Coughlan A.Y."/>
            <person name="Deshpande S."/>
            <person name="Douglass A.P."/>
            <person name="Hanson S.J."/>
            <person name="Klenk H.-P."/>
            <person name="Labutti K."/>
            <person name="Lapidus A."/>
            <person name="Lindquist E."/>
            <person name="Lipzen A."/>
            <person name="Meier-Kolthoff J.P."/>
            <person name="Ohm R.A."/>
            <person name="Otillar R.P."/>
            <person name="Pangilinan J."/>
            <person name="Peng Y."/>
            <person name="Rokas A."/>
            <person name="Rosa C.A."/>
            <person name="Scheuner C."/>
            <person name="Sibirny A.A."/>
            <person name="Slot J.C."/>
            <person name="Stielow J.B."/>
            <person name="Sun H."/>
            <person name="Kurtzman C.P."/>
            <person name="Blackwell M."/>
            <person name="Jeffries T.W."/>
            <person name="Grigoriev I.V."/>
        </authorList>
    </citation>
    <scope>NUCLEOTIDE SEQUENCE [LARGE SCALE GENOMIC DNA]</scope>
    <source>
        <strain evidence="8">NRRL Y-17796</strain>
    </source>
</reference>
<sequence>MDGDTLASSISQNAEQASKIADTFSTPESTTGDNTKNQVPAPKRFWKNAKARADNHNIHIELDGRPLRTPLGQKLRLPLTKPTLGALIAQEWDGLVSLKVKPHALPLTGLASRAIDLEESAKKYGPQREINLSDGMDRAAVSRTLIPYLDTDTLLVFAPKEEYYGKLRQAQEEQYRPVIQWFEEKFTDGDKLIWLDGDNGILGGSQTSKVTKLALKYLDSLDYWQFAAFERTVLSARSFIAGALLVEGKMESRDIAALVSLENEFQTKRWGHIEEHHDVEWANLRRQLASAAVLIANESKVYL</sequence>
<comment type="subcellular location">
    <subcellularLocation>
        <location evidence="1">Mitochondrion</location>
    </subcellularLocation>
</comment>
<dbReference type="Gene3D" id="3.30.2180.10">
    <property type="entry name" value="ATP12-like"/>
    <property type="match status" value="1"/>
</dbReference>
<dbReference type="GO" id="GO:0005759">
    <property type="term" value="C:mitochondrial matrix"/>
    <property type="evidence" value="ECO:0007669"/>
    <property type="project" value="EnsemblFungi"/>
</dbReference>
<dbReference type="Pfam" id="PF07542">
    <property type="entry name" value="ATP12"/>
    <property type="match status" value="1"/>
</dbReference>
<dbReference type="Gene3D" id="1.10.3580.10">
    <property type="entry name" value="ATP12 ATPase"/>
    <property type="match status" value="1"/>
</dbReference>
<protein>
    <recommendedName>
        <fullName evidence="9">ATP synthase mitochondrial F1 complex assembly factor 2</fullName>
    </recommendedName>
</protein>
<dbReference type="InterPro" id="IPR011419">
    <property type="entry name" value="ATP12_ATP_synth-F1-assembly"/>
</dbReference>
<keyword evidence="3" id="KW-0809">Transit peptide</keyword>
<evidence type="ECO:0000256" key="4">
    <source>
        <dbReference type="ARBA" id="ARBA00023128"/>
    </source>
</evidence>
<proteinExistence type="inferred from homology"/>
<dbReference type="InterPro" id="IPR042272">
    <property type="entry name" value="ATP12_ATP_synth-F1-assembly_N"/>
</dbReference>
<dbReference type="SUPFAM" id="SSF160909">
    <property type="entry name" value="ATP12-like"/>
    <property type="match status" value="1"/>
</dbReference>
<feature type="compositionally biased region" description="Polar residues" evidence="6">
    <location>
        <begin position="23"/>
        <end position="38"/>
    </location>
</feature>
<keyword evidence="5" id="KW-0143">Chaperone</keyword>
<dbReference type="PANTHER" id="PTHR21013">
    <property type="entry name" value="ATP SYNTHASE MITOCHONDRIAL F1 COMPLEX ASSEMBLY FACTOR 2/ATP12 PROTEIN, MITOCHONDRIAL PRECURSOR"/>
    <property type="match status" value="1"/>
</dbReference>
<comment type="similarity">
    <text evidence="2">Belongs to the ATP12 family.</text>
</comment>
<keyword evidence="4" id="KW-0496">Mitochondrion</keyword>
<gene>
    <name evidence="7" type="ORF">CANCADRAFT_44467</name>
</gene>
<evidence type="ECO:0008006" key="9">
    <source>
        <dbReference type="Google" id="ProtNLM"/>
    </source>
</evidence>
<evidence type="ECO:0000256" key="3">
    <source>
        <dbReference type="ARBA" id="ARBA00022946"/>
    </source>
</evidence>
<feature type="region of interest" description="Disordered" evidence="6">
    <location>
        <begin position="1"/>
        <end position="42"/>
    </location>
</feature>
<dbReference type="AlphaFoldDB" id="A0A1E4TGD3"/>
<evidence type="ECO:0000256" key="2">
    <source>
        <dbReference type="ARBA" id="ARBA00008231"/>
    </source>
</evidence>
<name>A0A1E4TGD3_9ASCO</name>
<dbReference type="GO" id="GO:0019904">
    <property type="term" value="F:protein domain specific binding"/>
    <property type="evidence" value="ECO:0007669"/>
    <property type="project" value="EnsemblFungi"/>
</dbReference>
<dbReference type="EMBL" id="KV453842">
    <property type="protein sequence ID" value="ODV90831.1"/>
    <property type="molecule type" value="Genomic_DNA"/>
</dbReference>
<evidence type="ECO:0000313" key="8">
    <source>
        <dbReference type="Proteomes" id="UP000095023"/>
    </source>
</evidence>
<dbReference type="InterPro" id="IPR023335">
    <property type="entry name" value="ATP12_ortho_dom_sf"/>
</dbReference>
<dbReference type="GO" id="GO:0033615">
    <property type="term" value="P:mitochondrial proton-transporting ATP synthase complex assembly"/>
    <property type="evidence" value="ECO:0007669"/>
    <property type="project" value="EnsemblFungi"/>
</dbReference>
<dbReference type="OrthoDB" id="5322896at2759"/>
<evidence type="ECO:0000256" key="1">
    <source>
        <dbReference type="ARBA" id="ARBA00004173"/>
    </source>
</evidence>
<accession>A0A1E4TGD3</accession>
<evidence type="ECO:0000256" key="5">
    <source>
        <dbReference type="ARBA" id="ARBA00023186"/>
    </source>
</evidence>
<evidence type="ECO:0000313" key="7">
    <source>
        <dbReference type="EMBL" id="ODV90831.1"/>
    </source>
</evidence>
<dbReference type="Proteomes" id="UP000095023">
    <property type="component" value="Unassembled WGS sequence"/>
</dbReference>
<keyword evidence="8" id="KW-1185">Reference proteome</keyword>
<organism evidence="7 8">
    <name type="scientific">Tortispora caseinolytica NRRL Y-17796</name>
    <dbReference type="NCBI Taxonomy" id="767744"/>
    <lineage>
        <taxon>Eukaryota</taxon>
        <taxon>Fungi</taxon>
        <taxon>Dikarya</taxon>
        <taxon>Ascomycota</taxon>
        <taxon>Saccharomycotina</taxon>
        <taxon>Trigonopsidomycetes</taxon>
        <taxon>Trigonopsidales</taxon>
        <taxon>Trigonopsidaceae</taxon>
        <taxon>Tortispora</taxon>
    </lineage>
</organism>